<evidence type="ECO:0000259" key="2">
    <source>
        <dbReference type="PROSITE" id="PS50801"/>
    </source>
</evidence>
<comment type="caution">
    <text evidence="3">The sequence shown here is derived from an EMBL/GenBank/DDBJ whole genome shotgun (WGS) entry which is preliminary data.</text>
</comment>
<dbReference type="InterPro" id="IPR002645">
    <property type="entry name" value="STAS_dom"/>
</dbReference>
<name>A0ABQ3KTB0_9PSEU</name>
<evidence type="ECO:0000256" key="1">
    <source>
        <dbReference type="SAM" id="Phobius"/>
    </source>
</evidence>
<feature type="domain" description="STAS" evidence="2">
    <location>
        <begin position="12"/>
        <end position="100"/>
    </location>
</feature>
<keyword evidence="1" id="KW-0472">Membrane</keyword>
<protein>
    <recommendedName>
        <fullName evidence="2">STAS domain-containing protein</fullName>
    </recommendedName>
</protein>
<dbReference type="Pfam" id="PF01740">
    <property type="entry name" value="STAS"/>
    <property type="match status" value="1"/>
</dbReference>
<organism evidence="3 4">
    <name type="scientific">Amycolatopsis bullii</name>
    <dbReference type="NCBI Taxonomy" id="941987"/>
    <lineage>
        <taxon>Bacteria</taxon>
        <taxon>Bacillati</taxon>
        <taxon>Actinomycetota</taxon>
        <taxon>Actinomycetes</taxon>
        <taxon>Pseudonocardiales</taxon>
        <taxon>Pseudonocardiaceae</taxon>
        <taxon>Amycolatopsis</taxon>
    </lineage>
</organism>
<keyword evidence="1" id="KW-0812">Transmembrane</keyword>
<feature type="transmembrane region" description="Helical" evidence="1">
    <location>
        <begin position="33"/>
        <end position="53"/>
    </location>
</feature>
<dbReference type="InterPro" id="IPR036513">
    <property type="entry name" value="STAS_dom_sf"/>
</dbReference>
<proteinExistence type="predicted"/>
<sequence>MGVEGGPVLPPDLLSAPVLEEAVTTALGREPRLLVIDLTGVTFIASVGMTILLKAHRDGGRNLRLRVVAPERSSVARALELVGLTEILGVASTRADALAR</sequence>
<dbReference type="Gene3D" id="3.30.750.24">
    <property type="entry name" value="STAS domain"/>
    <property type="match status" value="1"/>
</dbReference>
<dbReference type="CDD" id="cd07043">
    <property type="entry name" value="STAS_anti-anti-sigma_factors"/>
    <property type="match status" value="1"/>
</dbReference>
<dbReference type="EMBL" id="BNAW01000089">
    <property type="protein sequence ID" value="GHG50766.1"/>
    <property type="molecule type" value="Genomic_DNA"/>
</dbReference>
<accession>A0ABQ3KTB0</accession>
<dbReference type="PROSITE" id="PS50801">
    <property type="entry name" value="STAS"/>
    <property type="match status" value="1"/>
</dbReference>
<dbReference type="SUPFAM" id="SSF52091">
    <property type="entry name" value="SpoIIaa-like"/>
    <property type="match status" value="1"/>
</dbReference>
<keyword evidence="1" id="KW-1133">Transmembrane helix</keyword>
<evidence type="ECO:0000313" key="3">
    <source>
        <dbReference type="EMBL" id="GHG50766.1"/>
    </source>
</evidence>
<dbReference type="Proteomes" id="UP000649955">
    <property type="component" value="Unassembled WGS sequence"/>
</dbReference>
<reference evidence="4" key="1">
    <citation type="journal article" date="2019" name="Int. J. Syst. Evol. Microbiol.">
        <title>The Global Catalogue of Microorganisms (GCM) 10K type strain sequencing project: providing services to taxonomists for standard genome sequencing and annotation.</title>
        <authorList>
            <consortium name="The Broad Institute Genomics Platform"/>
            <consortium name="The Broad Institute Genome Sequencing Center for Infectious Disease"/>
            <person name="Wu L."/>
            <person name="Ma J."/>
        </authorList>
    </citation>
    <scope>NUCLEOTIDE SEQUENCE [LARGE SCALE GENOMIC DNA]</scope>
    <source>
        <strain evidence="4">CGMCC 4.7680</strain>
    </source>
</reference>
<dbReference type="RefSeq" id="WP_191317190.1">
    <property type="nucleotide sequence ID" value="NZ_BNAW01000089.1"/>
</dbReference>
<gene>
    <name evidence="3" type="ORF">GCM10017567_86980</name>
</gene>
<keyword evidence="4" id="KW-1185">Reference proteome</keyword>
<evidence type="ECO:0000313" key="4">
    <source>
        <dbReference type="Proteomes" id="UP000649955"/>
    </source>
</evidence>